<evidence type="ECO:0000313" key="6">
    <source>
        <dbReference type="Proteomes" id="UP001161017"/>
    </source>
</evidence>
<evidence type="ECO:0000313" key="5">
    <source>
        <dbReference type="EMBL" id="MDI1489068.1"/>
    </source>
</evidence>
<protein>
    <recommendedName>
        <fullName evidence="4">SNF2 N-terminal domain-containing protein</fullName>
    </recommendedName>
</protein>
<name>A0AA43QQM4_9LECA</name>
<dbReference type="InterPro" id="IPR000330">
    <property type="entry name" value="SNF2_N"/>
</dbReference>
<dbReference type="EMBL" id="JAPUFD010000008">
    <property type="protein sequence ID" value="MDI1489068.1"/>
    <property type="molecule type" value="Genomic_DNA"/>
</dbReference>
<dbReference type="InterPro" id="IPR038718">
    <property type="entry name" value="SNF2-like_sf"/>
</dbReference>
<keyword evidence="2" id="KW-0067">ATP-binding</keyword>
<feature type="domain" description="SNF2 N-terminal" evidence="4">
    <location>
        <begin position="112"/>
        <end position="178"/>
    </location>
</feature>
<dbReference type="InterPro" id="IPR027417">
    <property type="entry name" value="P-loop_NTPase"/>
</dbReference>
<organism evidence="5 6">
    <name type="scientific">Ramalina farinacea</name>
    <dbReference type="NCBI Taxonomy" id="258253"/>
    <lineage>
        <taxon>Eukaryota</taxon>
        <taxon>Fungi</taxon>
        <taxon>Dikarya</taxon>
        <taxon>Ascomycota</taxon>
        <taxon>Pezizomycotina</taxon>
        <taxon>Lecanoromycetes</taxon>
        <taxon>OSLEUM clade</taxon>
        <taxon>Lecanoromycetidae</taxon>
        <taxon>Lecanorales</taxon>
        <taxon>Lecanorineae</taxon>
        <taxon>Ramalinaceae</taxon>
        <taxon>Ramalina</taxon>
    </lineage>
</organism>
<keyword evidence="1" id="KW-0547">Nucleotide-binding</keyword>
<evidence type="ECO:0000259" key="4">
    <source>
        <dbReference type="Pfam" id="PF00176"/>
    </source>
</evidence>
<evidence type="ECO:0000256" key="1">
    <source>
        <dbReference type="ARBA" id="ARBA00022741"/>
    </source>
</evidence>
<dbReference type="Gene3D" id="3.40.50.10810">
    <property type="entry name" value="Tandem AAA-ATPase domain"/>
    <property type="match status" value="1"/>
</dbReference>
<dbReference type="SUPFAM" id="SSF52540">
    <property type="entry name" value="P-loop containing nucleoside triphosphate hydrolases"/>
    <property type="match status" value="1"/>
</dbReference>
<dbReference type="GO" id="GO:0005524">
    <property type="term" value="F:ATP binding"/>
    <property type="evidence" value="ECO:0007669"/>
    <property type="project" value="InterPro"/>
</dbReference>
<keyword evidence="6" id="KW-1185">Reference proteome</keyword>
<evidence type="ECO:0000256" key="2">
    <source>
        <dbReference type="ARBA" id="ARBA00022840"/>
    </source>
</evidence>
<dbReference type="AlphaFoldDB" id="A0AA43QQM4"/>
<feature type="region of interest" description="Disordered" evidence="3">
    <location>
        <begin position="327"/>
        <end position="346"/>
    </location>
</feature>
<dbReference type="Pfam" id="PF00176">
    <property type="entry name" value="SNF2-rel_dom"/>
    <property type="match status" value="1"/>
</dbReference>
<proteinExistence type="predicted"/>
<evidence type="ECO:0000256" key="3">
    <source>
        <dbReference type="SAM" id="MobiDB-lite"/>
    </source>
</evidence>
<dbReference type="Proteomes" id="UP001161017">
    <property type="component" value="Unassembled WGS sequence"/>
</dbReference>
<sequence length="368" mass="41520">MPAYKEEAIAKDTEAEERIFYCQIQEAFSGSEKQLGFPVDLSLAVLDMKAQPSGPYMCELLASFTSSEFYHYQLSGSLYLCLETFGRLPIPKDHAKKQVVADALAQLPTLRIFGGFLKDQTGLGKTKQVLLMLALRARYMKSKRWRPAPILVPAILITQWSKEIREFWPGFTLWVCYSADDLPEVFKDDVLHGKSFGSLFGPLLKFLAIEGVAITAYCDRIHRYLQAAQDFKRTLHELDHNSPHERDSRATITSSREEAITVIADRAGNLAGGVLGGTKSYLKNLSSVHRMPQHMRPVFEVTKETQLKNHPLVLREMVGRIAGCRDTTSKGPRRKAIGGLQDQQNHGMEDMRAKVERTHPWSQCFSSD</sequence>
<reference evidence="5" key="1">
    <citation type="journal article" date="2023" name="Genome Biol. Evol.">
        <title>First Whole Genome Sequence and Flow Cytometry Genome Size Data for the Lichen-Forming Fungus Ramalina farinacea (Ascomycota).</title>
        <authorList>
            <person name="Llewellyn T."/>
            <person name="Mian S."/>
            <person name="Hill R."/>
            <person name="Leitch I.J."/>
            <person name="Gaya E."/>
        </authorList>
    </citation>
    <scope>NUCLEOTIDE SEQUENCE</scope>
    <source>
        <strain evidence="5">LIQ254RAFAR</strain>
    </source>
</reference>
<accession>A0AA43QQM4</accession>
<comment type="caution">
    <text evidence="5">The sequence shown here is derived from an EMBL/GenBank/DDBJ whole genome shotgun (WGS) entry which is preliminary data.</text>
</comment>
<gene>
    <name evidence="5" type="ORF">OHK93_008346</name>
</gene>